<comment type="similarity">
    <text evidence="1">Belongs to the ACBP family.</text>
</comment>
<dbReference type="Proteomes" id="UP001461498">
    <property type="component" value="Unassembled WGS sequence"/>
</dbReference>
<dbReference type="InterPro" id="IPR014352">
    <property type="entry name" value="FERM/acyl-CoA-bd_prot_sf"/>
</dbReference>
<dbReference type="EMBL" id="JAPXFL010000009">
    <property type="protein sequence ID" value="KAK9501595.1"/>
    <property type="molecule type" value="Genomic_DNA"/>
</dbReference>
<evidence type="ECO:0000256" key="1">
    <source>
        <dbReference type="ARBA" id="ARBA00005567"/>
    </source>
</evidence>
<dbReference type="PROSITE" id="PS00880">
    <property type="entry name" value="ACB_1"/>
    <property type="match status" value="1"/>
</dbReference>
<dbReference type="InterPro" id="IPR035984">
    <property type="entry name" value="Acyl-CoA-binding_sf"/>
</dbReference>
<dbReference type="PROSITE" id="PS51228">
    <property type="entry name" value="ACB_2"/>
    <property type="match status" value="2"/>
</dbReference>
<comment type="caution">
    <text evidence="4">The sequence shown here is derived from an EMBL/GenBank/DDBJ whole genome shotgun (WGS) entry which is preliminary data.</text>
</comment>
<dbReference type="SUPFAM" id="SSF47027">
    <property type="entry name" value="Acyl-CoA binding protein"/>
    <property type="match status" value="2"/>
</dbReference>
<gene>
    <name evidence="4" type="ORF">O3M35_012292</name>
</gene>
<dbReference type="Pfam" id="PF00887">
    <property type="entry name" value="ACBP"/>
    <property type="match status" value="2"/>
</dbReference>
<proteinExistence type="inferred from homology"/>
<evidence type="ECO:0000313" key="5">
    <source>
        <dbReference type="Proteomes" id="UP001461498"/>
    </source>
</evidence>
<dbReference type="InterPro" id="IPR022408">
    <property type="entry name" value="Acyl-CoA-binding_prot_CS"/>
</dbReference>
<sequence length="163" mass="18435">MALVERFNEAAASVKNLTKRPQDEELLELYGLFKQGNLGDNNTEKPGVLDVKGRHKWDAWDKLKGTSKEAAMEKYIEINFLKAVEDVKNLEKTPTDDELLEIYALYKQATVGDCNTSKPGMFDFKGKAKWEAWNGKKGLDQSKAKEEYINKVNGLIASYGLKK</sequence>
<evidence type="ECO:0000259" key="3">
    <source>
        <dbReference type="PROSITE" id="PS51228"/>
    </source>
</evidence>
<feature type="domain" description="ACB" evidence="3">
    <location>
        <begin position="76"/>
        <end position="161"/>
    </location>
</feature>
<dbReference type="AlphaFoldDB" id="A0AAW1CVT6"/>
<dbReference type="InterPro" id="IPR000582">
    <property type="entry name" value="Acyl-CoA-binding_protein"/>
</dbReference>
<dbReference type="Gene3D" id="1.20.80.10">
    <property type="match status" value="2"/>
</dbReference>
<feature type="domain" description="ACB" evidence="3">
    <location>
        <begin position="3"/>
        <end position="85"/>
    </location>
</feature>
<protein>
    <recommendedName>
        <fullName evidence="3">ACB domain-containing protein</fullName>
    </recommendedName>
</protein>
<evidence type="ECO:0000256" key="2">
    <source>
        <dbReference type="ARBA" id="ARBA00023121"/>
    </source>
</evidence>
<accession>A0AAW1CVT6</accession>
<dbReference type="PRINTS" id="PR00689">
    <property type="entry name" value="ACOABINDINGP"/>
</dbReference>
<name>A0AAW1CVT6_9HEMI</name>
<keyword evidence="5" id="KW-1185">Reference proteome</keyword>
<evidence type="ECO:0000313" key="4">
    <source>
        <dbReference type="EMBL" id="KAK9501595.1"/>
    </source>
</evidence>
<dbReference type="PANTHER" id="PTHR23310:SF62">
    <property type="entry name" value="ACYL-COA BINDING PROTEIN 1, ISOFORM A"/>
    <property type="match status" value="1"/>
</dbReference>
<organism evidence="4 5">
    <name type="scientific">Rhynocoris fuscipes</name>
    <dbReference type="NCBI Taxonomy" id="488301"/>
    <lineage>
        <taxon>Eukaryota</taxon>
        <taxon>Metazoa</taxon>
        <taxon>Ecdysozoa</taxon>
        <taxon>Arthropoda</taxon>
        <taxon>Hexapoda</taxon>
        <taxon>Insecta</taxon>
        <taxon>Pterygota</taxon>
        <taxon>Neoptera</taxon>
        <taxon>Paraneoptera</taxon>
        <taxon>Hemiptera</taxon>
        <taxon>Heteroptera</taxon>
        <taxon>Panheteroptera</taxon>
        <taxon>Cimicomorpha</taxon>
        <taxon>Reduviidae</taxon>
        <taxon>Harpactorinae</taxon>
        <taxon>Harpactorini</taxon>
        <taxon>Rhynocoris</taxon>
    </lineage>
</organism>
<reference evidence="4 5" key="1">
    <citation type="submission" date="2022-12" db="EMBL/GenBank/DDBJ databases">
        <title>Chromosome-level genome assembly of true bugs.</title>
        <authorList>
            <person name="Ma L."/>
            <person name="Li H."/>
        </authorList>
    </citation>
    <scope>NUCLEOTIDE SEQUENCE [LARGE SCALE GENOMIC DNA]</scope>
    <source>
        <strain evidence="4">Lab_2022b</strain>
    </source>
</reference>
<keyword evidence="2" id="KW-0446">Lipid-binding</keyword>
<dbReference type="GO" id="GO:0006631">
    <property type="term" value="P:fatty acid metabolic process"/>
    <property type="evidence" value="ECO:0007669"/>
    <property type="project" value="TreeGrafter"/>
</dbReference>
<dbReference type="PANTHER" id="PTHR23310">
    <property type="entry name" value="ACYL-COA-BINDING PROTEIN, ACBP"/>
    <property type="match status" value="1"/>
</dbReference>
<dbReference type="GO" id="GO:0000062">
    <property type="term" value="F:fatty-acyl-CoA binding"/>
    <property type="evidence" value="ECO:0007669"/>
    <property type="project" value="InterPro"/>
</dbReference>